<dbReference type="Proteomes" id="UP000274922">
    <property type="component" value="Unassembled WGS sequence"/>
</dbReference>
<evidence type="ECO:0000313" key="8">
    <source>
        <dbReference type="EMBL" id="RKP03315.1"/>
    </source>
</evidence>
<dbReference type="EMBL" id="ML014125">
    <property type="protein sequence ID" value="RKP03315.1"/>
    <property type="molecule type" value="Genomic_DNA"/>
</dbReference>
<proteinExistence type="inferred from homology"/>
<accession>A0A4P9XCY7</accession>
<evidence type="ECO:0000256" key="3">
    <source>
        <dbReference type="ARBA" id="ARBA00022801"/>
    </source>
</evidence>
<feature type="region of interest" description="Disordered" evidence="6">
    <location>
        <begin position="266"/>
        <end position="292"/>
    </location>
</feature>
<keyword evidence="3" id="KW-0378">Hydrolase</keyword>
<dbReference type="InterPro" id="IPR022684">
    <property type="entry name" value="Calpain_cysteine_protease"/>
</dbReference>
<dbReference type="PROSITE" id="PS50203">
    <property type="entry name" value="CALPAIN_CAT"/>
    <property type="match status" value="1"/>
</dbReference>
<feature type="domain" description="Calpain catalytic" evidence="7">
    <location>
        <begin position="25"/>
        <end position="383"/>
    </location>
</feature>
<dbReference type="InterPro" id="IPR038765">
    <property type="entry name" value="Papain-like_cys_pep_sf"/>
</dbReference>
<sequence>MTATRRFGDQDYSALKQRALRQRQLFYDPTFTPYPSKTQRTARDGHRLSVPLATLEIERSAHAAPAAEPAHGARWSMPAAAAPAAVPPPAAAPNIDAVVWRPCREIALAPRLVSDGLPRQRDGATAWIVAAAAVLTVFPDLLDAVVPDRAAQDWPDDGGCRRLPTGQTATPFHPGIFRFRFWRLGRRCEVVVDSALPCRAADGALLYARGVRRAGAVLWPLLEKAYAKLVGGYAVLQQSTSTRFADVLADLSGRWPETVAVHWGPDAAAPPRYGRHRRHEPRDSDEASTLSHDAQQQGLSRLLAEQRKAAWIAAVLRMPLWSTAPSGTPKTAGTPSLQRQVFPIRWARILPATAPDHAATAIVCLRDPWGKHSWLPREAKTPWAAAAYAAAPVAVQHLMGDDVIGPNVIMLWTHFVSIFATWIVAPPAVSSAPPAWWSRCLPPLRCAAPTTTTCEGYWPGNALLASASSPPPPVASPTASPAPLPVAIDPQTPQYLLRIAQPDDVLLHLTQIGSPLRDGLERGMVPMGLVVVRVERNRRHRLTAAQLAAFDVQPGGIACAGRRAGRRSGPAASSWQTRVGHVAPCAARDIDARFVLAPGTYVVLPTVASPCHVGGFRLGVASMRAAETRRAVLRPLTRGLPAPCWYRAFPMGVLRLAVLQGTTAAAASTPMAAMAMAAAGYHPPSRSSVATSGDDAAVTVHVALVDAGLPPVARRWASTGPIPVTPTAHAPSRSSSAGSTPSVPDAGITTATMTATESPEAYAHATARADANASISAANAFVWLVRDPRKAVLRLRVVRAAAGHGPARVVGEAHVACETYMTMARRERDWEIVVPVASARDAEAVPLLTALTLRIRYDGSLAALTE</sequence>
<evidence type="ECO:0000256" key="6">
    <source>
        <dbReference type="SAM" id="MobiDB-lite"/>
    </source>
</evidence>
<keyword evidence="4" id="KW-0788">Thiol protease</keyword>
<comment type="caution">
    <text evidence="5">Lacks conserved residue(s) required for the propagation of feature annotation.</text>
</comment>
<evidence type="ECO:0000256" key="2">
    <source>
        <dbReference type="ARBA" id="ARBA00022670"/>
    </source>
</evidence>
<dbReference type="SUPFAM" id="SSF49758">
    <property type="entry name" value="Calpain large subunit, middle domain (domain III)"/>
    <property type="match status" value="1"/>
</dbReference>
<dbReference type="Gene3D" id="2.60.120.380">
    <property type="match status" value="1"/>
</dbReference>
<protein>
    <recommendedName>
        <fullName evidence="7">Calpain catalytic domain-containing protein</fullName>
    </recommendedName>
</protein>
<evidence type="ECO:0000259" key="7">
    <source>
        <dbReference type="PROSITE" id="PS50203"/>
    </source>
</evidence>
<evidence type="ECO:0000256" key="5">
    <source>
        <dbReference type="PROSITE-ProRule" id="PRU00239"/>
    </source>
</evidence>
<keyword evidence="2" id="KW-0645">Protease</keyword>
<evidence type="ECO:0000256" key="1">
    <source>
        <dbReference type="ARBA" id="ARBA00007623"/>
    </source>
</evidence>
<dbReference type="Pfam" id="PF00648">
    <property type="entry name" value="Peptidase_C2"/>
    <property type="match status" value="1"/>
</dbReference>
<dbReference type="GO" id="GO:0004198">
    <property type="term" value="F:calcium-dependent cysteine-type endopeptidase activity"/>
    <property type="evidence" value="ECO:0007669"/>
    <property type="project" value="InterPro"/>
</dbReference>
<dbReference type="SMART" id="SM00230">
    <property type="entry name" value="CysPc"/>
    <property type="match status" value="1"/>
</dbReference>
<dbReference type="PANTHER" id="PTHR10183:SF379">
    <property type="entry name" value="CALPAIN-5"/>
    <property type="match status" value="1"/>
</dbReference>
<keyword evidence="9" id="KW-1185">Reference proteome</keyword>
<dbReference type="InterPro" id="IPR001300">
    <property type="entry name" value="Peptidase_C2_calpain_cat"/>
</dbReference>
<gene>
    <name evidence="8" type="ORF">CXG81DRAFT_24090</name>
</gene>
<dbReference type="GO" id="GO:0006508">
    <property type="term" value="P:proteolysis"/>
    <property type="evidence" value="ECO:0007669"/>
    <property type="project" value="UniProtKB-KW"/>
</dbReference>
<dbReference type="PANTHER" id="PTHR10183">
    <property type="entry name" value="CALPAIN"/>
    <property type="match status" value="1"/>
</dbReference>
<dbReference type="OrthoDB" id="167576at2759"/>
<dbReference type="InterPro" id="IPR036213">
    <property type="entry name" value="Calpain_III_sf"/>
</dbReference>
<dbReference type="AlphaFoldDB" id="A0A4P9XCY7"/>
<feature type="region of interest" description="Disordered" evidence="6">
    <location>
        <begin position="723"/>
        <end position="747"/>
    </location>
</feature>
<reference evidence="9" key="1">
    <citation type="journal article" date="2018" name="Nat. Microbiol.">
        <title>Leveraging single-cell genomics to expand the fungal tree of life.</title>
        <authorList>
            <person name="Ahrendt S.R."/>
            <person name="Quandt C.A."/>
            <person name="Ciobanu D."/>
            <person name="Clum A."/>
            <person name="Salamov A."/>
            <person name="Andreopoulos B."/>
            <person name="Cheng J.F."/>
            <person name="Woyke T."/>
            <person name="Pelin A."/>
            <person name="Henrissat B."/>
            <person name="Reynolds N.K."/>
            <person name="Benny G.L."/>
            <person name="Smith M.E."/>
            <person name="James T.Y."/>
            <person name="Grigoriev I.V."/>
        </authorList>
    </citation>
    <scope>NUCLEOTIDE SEQUENCE [LARGE SCALE GENOMIC DNA]</scope>
    <source>
        <strain evidence="9">ATCC 52028</strain>
    </source>
</reference>
<dbReference type="SUPFAM" id="SSF54001">
    <property type="entry name" value="Cysteine proteinases"/>
    <property type="match status" value="1"/>
</dbReference>
<dbReference type="STRING" id="1555241.A0A4P9XCY7"/>
<comment type="similarity">
    <text evidence="1">Belongs to the peptidase C2 family.</text>
</comment>
<name>A0A4P9XCY7_9FUNG</name>
<evidence type="ECO:0000256" key="4">
    <source>
        <dbReference type="ARBA" id="ARBA00022807"/>
    </source>
</evidence>
<organism evidence="8 9">
    <name type="scientific">Caulochytrium protostelioides</name>
    <dbReference type="NCBI Taxonomy" id="1555241"/>
    <lineage>
        <taxon>Eukaryota</taxon>
        <taxon>Fungi</taxon>
        <taxon>Fungi incertae sedis</taxon>
        <taxon>Chytridiomycota</taxon>
        <taxon>Chytridiomycota incertae sedis</taxon>
        <taxon>Chytridiomycetes</taxon>
        <taxon>Caulochytriales</taxon>
        <taxon>Caulochytriaceae</taxon>
        <taxon>Caulochytrium</taxon>
    </lineage>
</organism>
<evidence type="ECO:0000313" key="9">
    <source>
        <dbReference type="Proteomes" id="UP000274922"/>
    </source>
</evidence>
<feature type="compositionally biased region" description="Low complexity" evidence="6">
    <location>
        <begin position="728"/>
        <end position="744"/>
    </location>
</feature>